<evidence type="ECO:0000313" key="2">
    <source>
        <dbReference type="EMBL" id="VDR40043.1"/>
    </source>
</evidence>
<dbReference type="Gene3D" id="2.30.110.10">
    <property type="entry name" value="Electron Transport, Fmn-binding Protein, Chain A"/>
    <property type="match status" value="1"/>
</dbReference>
<dbReference type="PANTHER" id="PTHR39336">
    <property type="entry name" value="PYRIDOXAMINE PHOSPHATE OXIDASE FAMILY PROTEIN (AFU_ORTHOLOGUE AFUA_6G11440)"/>
    <property type="match status" value="1"/>
</dbReference>
<dbReference type="EMBL" id="LR131273">
    <property type="protein sequence ID" value="VDR40043.1"/>
    <property type="molecule type" value="Genomic_DNA"/>
</dbReference>
<dbReference type="AlphaFoldDB" id="A0A3P8MEE1"/>
<gene>
    <name evidence="2" type="ORF">NCTC10741_03195</name>
</gene>
<evidence type="ECO:0000313" key="3">
    <source>
        <dbReference type="Proteomes" id="UP000271626"/>
    </source>
</evidence>
<dbReference type="InterPro" id="IPR011576">
    <property type="entry name" value="Pyridox_Oxase_N"/>
</dbReference>
<dbReference type="InterPro" id="IPR012349">
    <property type="entry name" value="Split_barrel_FMN-bd"/>
</dbReference>
<accession>A0A3P8MEE1</accession>
<dbReference type="PANTHER" id="PTHR39336:SF1">
    <property type="entry name" value="PYRIDOXAMINE PHOSPHATE OXIDASE FAMILY PROTEIN (AFU_ORTHOLOGUE AFUA_6G11440)"/>
    <property type="match status" value="1"/>
</dbReference>
<evidence type="ECO:0000259" key="1">
    <source>
        <dbReference type="Pfam" id="PF01243"/>
    </source>
</evidence>
<protein>
    <submittedName>
        <fullName evidence="2">Pyridoxamine 5'-phosphate oxidase, FMN-binding family</fullName>
    </submittedName>
</protein>
<proteinExistence type="predicted"/>
<feature type="domain" description="Pyridoxamine 5'-phosphate oxidase N-terminal" evidence="1">
    <location>
        <begin position="28"/>
        <end position="151"/>
    </location>
</feature>
<reference evidence="2 3" key="1">
    <citation type="submission" date="2018-12" db="EMBL/GenBank/DDBJ databases">
        <authorList>
            <consortium name="Pathogen Informatics"/>
        </authorList>
    </citation>
    <scope>NUCLEOTIDE SEQUENCE [LARGE SCALE GENOMIC DNA]</scope>
    <source>
        <strain evidence="2 3">NCTC10741</strain>
    </source>
</reference>
<organism evidence="2 3">
    <name type="scientific">Tsukamurella paurometabola</name>
    <name type="common">Corynebacterium paurometabolum</name>
    <dbReference type="NCBI Taxonomy" id="2061"/>
    <lineage>
        <taxon>Bacteria</taxon>
        <taxon>Bacillati</taxon>
        <taxon>Actinomycetota</taxon>
        <taxon>Actinomycetes</taxon>
        <taxon>Mycobacteriales</taxon>
        <taxon>Tsukamurellaceae</taxon>
        <taxon>Tsukamurella</taxon>
    </lineage>
</organism>
<dbReference type="Proteomes" id="UP000271626">
    <property type="component" value="Chromosome"/>
</dbReference>
<dbReference type="Pfam" id="PF01243">
    <property type="entry name" value="PNPOx_N"/>
    <property type="match status" value="1"/>
</dbReference>
<sequence>MVIGPKTAGDVRAGWAILGRMATQYEQITERLQRFIEEQQMFFVGTAAPDGRVNVSPKGLDSLRVLGANRVVWLNGTGSGNETAAHLLRNPRITVMFCAFEGKPLILRLYGTARAVHDGDADWDGLIGLFPPMRGARNVFDVTVDLVQTSCGFGVPLYEYEGQRTLMDSWAGNKGDDGIERYHRERNTHSIDGFPTGIPVR</sequence>
<name>A0A3P8MEE1_TSUPA</name>
<dbReference type="SUPFAM" id="SSF50475">
    <property type="entry name" value="FMN-binding split barrel"/>
    <property type="match status" value="1"/>
</dbReference>